<proteinExistence type="predicted"/>
<dbReference type="PANTHER" id="PTHR43462">
    <property type="entry name" value="ALANYL-TRNA EDITING PROTEIN"/>
    <property type="match status" value="1"/>
</dbReference>
<keyword evidence="3" id="KW-0862">Zinc</keyword>
<dbReference type="InterPro" id="IPR018163">
    <property type="entry name" value="Thr/Ala-tRNA-synth_IIc_edit"/>
</dbReference>
<dbReference type="AlphaFoldDB" id="A0A328FKX8"/>
<dbReference type="InterPro" id="IPR051335">
    <property type="entry name" value="Alanyl-tRNA_Editing_Enzymes"/>
</dbReference>
<dbReference type="PANTHER" id="PTHR43462:SF1">
    <property type="entry name" value="ALANYL-TRNA EDITING PROTEIN AARSD1"/>
    <property type="match status" value="1"/>
</dbReference>
<dbReference type="OrthoDB" id="9812949at2"/>
<sequence length="143" mass="16586">MSRTRMHSAEHLLNQTMVRLHNCGRCFSAHINSKKSKCDYHFQRALTTEELNVIEAKVNEIIEADYPVITEYLDRDEARIKFNLDRVPRGEDNGQFRIVHMGDYDACPCIGEHVSSTKKIGKFRITTAGFENQVLRIRFKLLS</sequence>
<dbReference type="SUPFAM" id="SSF55186">
    <property type="entry name" value="ThrRS/AlaRS common domain"/>
    <property type="match status" value="1"/>
</dbReference>
<dbReference type="InterPro" id="IPR012947">
    <property type="entry name" value="tRNA_SAD"/>
</dbReference>
<organism evidence="6 7">
    <name type="scientific">Desulfobacter hydrogenophilus</name>
    <dbReference type="NCBI Taxonomy" id="2291"/>
    <lineage>
        <taxon>Bacteria</taxon>
        <taxon>Pseudomonadati</taxon>
        <taxon>Thermodesulfobacteriota</taxon>
        <taxon>Desulfobacteria</taxon>
        <taxon>Desulfobacterales</taxon>
        <taxon>Desulfobacteraceae</taxon>
        <taxon>Desulfobacter</taxon>
    </lineage>
</organism>
<protein>
    <recommendedName>
        <fullName evidence="4">Threonyl/alanyl tRNA synthetase SAD domain-containing protein</fullName>
    </recommendedName>
</protein>
<reference evidence="5 8" key="2">
    <citation type="submission" date="2019-02" db="EMBL/GenBank/DDBJ databases">
        <title>Complete genome sequence of Desulfobacter hydrogenophilus AcRS1.</title>
        <authorList>
            <person name="Marietou A."/>
            <person name="Lund M.B."/>
            <person name="Marshall I.P.G."/>
            <person name="Schreiber L."/>
            <person name="Jorgensen B."/>
        </authorList>
    </citation>
    <scope>NUCLEOTIDE SEQUENCE [LARGE SCALE GENOMIC DNA]</scope>
    <source>
        <strain evidence="5 8">AcRS1</strain>
    </source>
</reference>
<evidence type="ECO:0000259" key="4">
    <source>
        <dbReference type="SMART" id="SM00863"/>
    </source>
</evidence>
<comment type="cofactor">
    <cofactor evidence="1">
        <name>Zn(2+)</name>
        <dbReference type="ChEBI" id="CHEBI:29105"/>
    </cofactor>
</comment>
<dbReference type="GO" id="GO:0004812">
    <property type="term" value="F:aminoacyl-tRNA ligase activity"/>
    <property type="evidence" value="ECO:0007669"/>
    <property type="project" value="InterPro"/>
</dbReference>
<name>A0A328FKX8_9BACT</name>
<dbReference type="Proteomes" id="UP000248798">
    <property type="component" value="Unassembled WGS sequence"/>
</dbReference>
<keyword evidence="8" id="KW-1185">Reference proteome</keyword>
<dbReference type="GO" id="GO:0005524">
    <property type="term" value="F:ATP binding"/>
    <property type="evidence" value="ECO:0007669"/>
    <property type="project" value="InterPro"/>
</dbReference>
<evidence type="ECO:0000313" key="8">
    <source>
        <dbReference type="Proteomes" id="UP000293902"/>
    </source>
</evidence>
<dbReference type="GO" id="GO:0046872">
    <property type="term" value="F:metal ion binding"/>
    <property type="evidence" value="ECO:0007669"/>
    <property type="project" value="UniProtKB-KW"/>
</dbReference>
<evidence type="ECO:0000256" key="3">
    <source>
        <dbReference type="ARBA" id="ARBA00022833"/>
    </source>
</evidence>
<keyword evidence="2" id="KW-0479">Metal-binding</keyword>
<accession>A0A328FKX8</accession>
<dbReference type="GO" id="GO:0043039">
    <property type="term" value="P:tRNA aminoacylation"/>
    <property type="evidence" value="ECO:0007669"/>
    <property type="project" value="InterPro"/>
</dbReference>
<dbReference type="SMART" id="SM00863">
    <property type="entry name" value="tRNA_SAD"/>
    <property type="match status" value="1"/>
</dbReference>
<dbReference type="GO" id="GO:0002161">
    <property type="term" value="F:aminoacyl-tRNA deacylase activity"/>
    <property type="evidence" value="ECO:0007669"/>
    <property type="project" value="UniProtKB-ARBA"/>
</dbReference>
<evidence type="ECO:0000313" key="5">
    <source>
        <dbReference type="EMBL" id="QBH13426.1"/>
    </source>
</evidence>
<dbReference type="EMBL" id="CP036313">
    <property type="protein sequence ID" value="QBH13426.1"/>
    <property type="molecule type" value="Genomic_DNA"/>
</dbReference>
<feature type="domain" description="Threonyl/alanyl tRNA synthetase SAD" evidence="4">
    <location>
        <begin position="96"/>
        <end position="138"/>
    </location>
</feature>
<evidence type="ECO:0000256" key="1">
    <source>
        <dbReference type="ARBA" id="ARBA00001947"/>
    </source>
</evidence>
<evidence type="ECO:0000313" key="6">
    <source>
        <dbReference type="EMBL" id="RAM03677.1"/>
    </source>
</evidence>
<dbReference type="Gene3D" id="3.30.980.10">
    <property type="entry name" value="Threonyl-trna Synthetase, Chain A, domain 2"/>
    <property type="match status" value="1"/>
</dbReference>
<reference evidence="6 7" key="1">
    <citation type="submission" date="2018-06" db="EMBL/GenBank/DDBJ databases">
        <title>Complete Genome Sequence of Desulfobacter hydrogenophilus (DSM3380).</title>
        <authorList>
            <person name="Marietou A."/>
            <person name="Schreiber L."/>
            <person name="Marshall I."/>
            <person name="Jorgensen B."/>
        </authorList>
    </citation>
    <scope>NUCLEOTIDE SEQUENCE [LARGE SCALE GENOMIC DNA]</scope>
    <source>
        <strain evidence="6 7">DSM 3380</strain>
    </source>
</reference>
<gene>
    <name evidence="6" type="ORF">DO021_01055</name>
    <name evidence="5" type="ORF">EYB58_11130</name>
</gene>
<dbReference type="EMBL" id="QLNI01000002">
    <property type="protein sequence ID" value="RAM03677.1"/>
    <property type="molecule type" value="Genomic_DNA"/>
</dbReference>
<dbReference type="Pfam" id="PF07973">
    <property type="entry name" value="tRNA_SAD"/>
    <property type="match status" value="1"/>
</dbReference>
<evidence type="ECO:0000313" key="7">
    <source>
        <dbReference type="Proteomes" id="UP000248798"/>
    </source>
</evidence>
<dbReference type="RefSeq" id="WP_111952848.1">
    <property type="nucleotide sequence ID" value="NZ_CP036313.1"/>
</dbReference>
<dbReference type="Proteomes" id="UP000293902">
    <property type="component" value="Chromosome"/>
</dbReference>
<evidence type="ECO:0000256" key="2">
    <source>
        <dbReference type="ARBA" id="ARBA00022723"/>
    </source>
</evidence>